<evidence type="ECO:0000259" key="3">
    <source>
        <dbReference type="SMART" id="SM00047"/>
    </source>
</evidence>
<dbReference type="EMBL" id="JACHHV010000007">
    <property type="protein sequence ID" value="MBB5887777.1"/>
    <property type="molecule type" value="Genomic_DNA"/>
</dbReference>
<comment type="caution">
    <text evidence="4">The sequence shown here is derived from an EMBL/GenBank/DDBJ whole genome shotgun (WGS) entry which is preliminary data.</text>
</comment>
<reference evidence="4 5" key="1">
    <citation type="submission" date="2020-08" db="EMBL/GenBank/DDBJ databases">
        <title>Genomic Encyclopedia of Type Strains, Phase IV (KMG-IV): sequencing the most valuable type-strain genomes for metagenomic binning, comparative biology and taxonomic classification.</title>
        <authorList>
            <person name="Goeker M."/>
        </authorList>
    </citation>
    <scope>NUCLEOTIDE SEQUENCE [LARGE SCALE GENOMIC DNA]</scope>
    <source>
        <strain evidence="4 5">DSM 14925</strain>
    </source>
</reference>
<dbReference type="PANTHER" id="PTHR33308:SF10">
    <property type="entry name" value="EXO-GLUCOSAMINIDASE LYTG"/>
    <property type="match status" value="1"/>
</dbReference>
<evidence type="ECO:0000256" key="2">
    <source>
        <dbReference type="ARBA" id="ARBA00022801"/>
    </source>
</evidence>
<dbReference type="RefSeq" id="WP_246415586.1">
    <property type="nucleotide sequence ID" value="NZ_JACHHV010000007.1"/>
</dbReference>
<feature type="domain" description="Mannosyl-glycoprotein endo-beta-N-acetylglucosamidase-like" evidence="3">
    <location>
        <begin position="55"/>
        <end position="211"/>
    </location>
</feature>
<dbReference type="SMART" id="SM00047">
    <property type="entry name" value="LYZ2"/>
    <property type="match status" value="1"/>
</dbReference>
<keyword evidence="5" id="KW-1185">Reference proteome</keyword>
<protein>
    <submittedName>
        <fullName evidence="4">Flagellum-specific peptidoglycan hydrolase FlgJ</fullName>
    </submittedName>
</protein>
<dbReference type="PANTHER" id="PTHR33308">
    <property type="entry name" value="PEPTIDOGLYCAN HYDROLASE FLGJ"/>
    <property type="match status" value="1"/>
</dbReference>
<evidence type="ECO:0000313" key="4">
    <source>
        <dbReference type="EMBL" id="MBB5887777.1"/>
    </source>
</evidence>
<dbReference type="GO" id="GO:0004040">
    <property type="term" value="F:amidase activity"/>
    <property type="evidence" value="ECO:0007669"/>
    <property type="project" value="InterPro"/>
</dbReference>
<dbReference type="Pfam" id="PF01832">
    <property type="entry name" value="Glucosaminidase"/>
    <property type="match status" value="1"/>
</dbReference>
<gene>
    <name evidence="4" type="ORF">HNQ37_000651</name>
</gene>
<dbReference type="InterPro" id="IPR002901">
    <property type="entry name" value="MGlyc_endo_b_GlcNAc-like_dom"/>
</dbReference>
<comment type="similarity">
    <text evidence="1">Belongs to the glycosyl hydrolase 73 family.</text>
</comment>
<proteinExistence type="inferred from homology"/>
<accession>A0A841C677</accession>
<dbReference type="Gene3D" id="1.10.530.10">
    <property type="match status" value="1"/>
</dbReference>
<dbReference type="InterPro" id="IPR051056">
    <property type="entry name" value="Glycosyl_Hydrolase_73"/>
</dbReference>
<name>A0A841C677_9LACT</name>
<dbReference type="Gene3D" id="4.10.80.30">
    <property type="entry name" value="DNA polymerase, domain 6"/>
    <property type="match status" value="1"/>
</dbReference>
<dbReference type="AlphaFoldDB" id="A0A841C677"/>
<evidence type="ECO:0000313" key="5">
    <source>
        <dbReference type="Proteomes" id="UP000562464"/>
    </source>
</evidence>
<keyword evidence="2 4" id="KW-0378">Hydrolase</keyword>
<sequence length="212" mass="24480">MKDGRGNQRKQLKMKEVRRRRKFLRLFLIFILLFLELIVSKGTPESYNSAFLENQLEVYKEYNFIRKIAPMAKAKQNNYGLLSSITIAQACLESDFGESSLASKYHNLFGVKSYLGENSVTLSTKEFQNGKWITINGTFKVYSSWEDSIDAHTQLLVNGVDWDPVHYLNVLETNDYKVAAQDLQNDGYATDPNYGKKLIGLINEYHLSEYDY</sequence>
<organism evidence="4 5">
    <name type="scientific">Lactovum miscens</name>
    <dbReference type="NCBI Taxonomy" id="190387"/>
    <lineage>
        <taxon>Bacteria</taxon>
        <taxon>Bacillati</taxon>
        <taxon>Bacillota</taxon>
        <taxon>Bacilli</taxon>
        <taxon>Lactobacillales</taxon>
        <taxon>Streptococcaceae</taxon>
        <taxon>Lactovum</taxon>
    </lineage>
</organism>
<dbReference type="Proteomes" id="UP000562464">
    <property type="component" value="Unassembled WGS sequence"/>
</dbReference>
<evidence type="ECO:0000256" key="1">
    <source>
        <dbReference type="ARBA" id="ARBA00010266"/>
    </source>
</evidence>